<proteinExistence type="inferred from homology"/>
<gene>
    <name evidence="5" type="ORF">GCM10008939_24950</name>
</gene>
<dbReference type="GO" id="GO:0016787">
    <property type="term" value="F:hydrolase activity"/>
    <property type="evidence" value="ECO:0007669"/>
    <property type="project" value="UniProtKB-KW"/>
</dbReference>
<dbReference type="Pfam" id="PF00293">
    <property type="entry name" value="NUDIX"/>
    <property type="match status" value="2"/>
</dbReference>
<keyword evidence="2 3" id="KW-0378">Hydrolase</keyword>
<dbReference type="PROSITE" id="PS51462">
    <property type="entry name" value="NUDIX"/>
    <property type="match status" value="2"/>
</dbReference>
<dbReference type="CDD" id="cd04677">
    <property type="entry name" value="NUDIX_Hydrolase"/>
    <property type="match status" value="1"/>
</dbReference>
<comment type="caution">
    <text evidence="5">The sequence shown here is derived from an EMBL/GenBank/DDBJ whole genome shotgun (WGS) entry which is preliminary data.</text>
</comment>
<dbReference type="InterPro" id="IPR015797">
    <property type="entry name" value="NUDIX_hydrolase-like_dom_sf"/>
</dbReference>
<dbReference type="InterPro" id="IPR020084">
    <property type="entry name" value="NUDIX_hydrolase_CS"/>
</dbReference>
<organism evidence="5 6">
    <name type="scientific">Deinococcus aquiradiocola</name>
    <dbReference type="NCBI Taxonomy" id="393059"/>
    <lineage>
        <taxon>Bacteria</taxon>
        <taxon>Thermotogati</taxon>
        <taxon>Deinococcota</taxon>
        <taxon>Deinococci</taxon>
        <taxon>Deinococcales</taxon>
        <taxon>Deinococcaceae</taxon>
        <taxon>Deinococcus</taxon>
    </lineage>
</organism>
<accession>A0A917PJ52</accession>
<evidence type="ECO:0000313" key="6">
    <source>
        <dbReference type="Proteomes" id="UP000635726"/>
    </source>
</evidence>
<sequence>MGDLRTLLGPRPLFSVGVSAVLQDDAGGWLLQRRSDNGLWGVPGGGVEPGETFEEAAARELHEETGLTGVTLAPWGTLSGPEMHHVYPNGDEVFLVGRAFRGTLSAAQLSRATLGSDGETLELRVFALDDLPALSGAVERWAARQLRAERGLPARPDLQPVPRAVQAGGNHLAELRAVLGPRPLFAPGANVIVQDDAGRVLLLRHAGTGRWTLPGGSLELGESLVQGAQRELLEETGLRAAQLEELEFYAGAAYRFTYPHGDVIDNVAVLYRAHGVTGTLTPQVSEVLEAAWFAPPDLPGPDDLSGPLIRAMLQRLHS</sequence>
<dbReference type="RefSeq" id="WP_229670995.1">
    <property type="nucleotide sequence ID" value="NZ_BMOE01000008.1"/>
</dbReference>
<evidence type="ECO:0000259" key="4">
    <source>
        <dbReference type="PROSITE" id="PS51462"/>
    </source>
</evidence>
<reference evidence="5" key="2">
    <citation type="submission" date="2020-09" db="EMBL/GenBank/DDBJ databases">
        <authorList>
            <person name="Sun Q."/>
            <person name="Ohkuma M."/>
        </authorList>
    </citation>
    <scope>NUCLEOTIDE SEQUENCE</scope>
    <source>
        <strain evidence="5">JCM 14371</strain>
    </source>
</reference>
<feature type="domain" description="Nudix hydrolase" evidence="4">
    <location>
        <begin position="183"/>
        <end position="316"/>
    </location>
</feature>
<protein>
    <submittedName>
        <fullName evidence="5">DNA mismatch repair protein MutT</fullName>
    </submittedName>
</protein>
<evidence type="ECO:0000256" key="3">
    <source>
        <dbReference type="RuleBase" id="RU003476"/>
    </source>
</evidence>
<evidence type="ECO:0000313" key="5">
    <source>
        <dbReference type="EMBL" id="GGJ80062.1"/>
    </source>
</evidence>
<reference evidence="5" key="1">
    <citation type="journal article" date="2014" name="Int. J. Syst. Evol. Microbiol.">
        <title>Complete genome sequence of Corynebacterium casei LMG S-19264T (=DSM 44701T), isolated from a smear-ripened cheese.</title>
        <authorList>
            <consortium name="US DOE Joint Genome Institute (JGI-PGF)"/>
            <person name="Walter F."/>
            <person name="Albersmeier A."/>
            <person name="Kalinowski J."/>
            <person name="Ruckert C."/>
        </authorList>
    </citation>
    <scope>NUCLEOTIDE SEQUENCE</scope>
    <source>
        <strain evidence="5">JCM 14371</strain>
    </source>
</reference>
<evidence type="ECO:0000256" key="2">
    <source>
        <dbReference type="ARBA" id="ARBA00022801"/>
    </source>
</evidence>
<dbReference type="PRINTS" id="PR00502">
    <property type="entry name" value="NUDIXFAMILY"/>
</dbReference>
<feature type="domain" description="Nudix hydrolase" evidence="4">
    <location>
        <begin position="13"/>
        <end position="150"/>
    </location>
</feature>
<dbReference type="AlphaFoldDB" id="A0A917PJ52"/>
<dbReference type="InterPro" id="IPR020476">
    <property type="entry name" value="Nudix_hydrolase"/>
</dbReference>
<name>A0A917PJ52_9DEIO</name>
<comment type="similarity">
    <text evidence="3">Belongs to the Nudix hydrolase family.</text>
</comment>
<keyword evidence="6" id="KW-1185">Reference proteome</keyword>
<dbReference type="PANTHER" id="PTHR43046">
    <property type="entry name" value="GDP-MANNOSE MANNOSYL HYDROLASE"/>
    <property type="match status" value="1"/>
</dbReference>
<dbReference type="InterPro" id="IPR000086">
    <property type="entry name" value="NUDIX_hydrolase_dom"/>
</dbReference>
<dbReference type="Gene3D" id="3.90.79.10">
    <property type="entry name" value="Nucleoside Triphosphate Pyrophosphohydrolase"/>
    <property type="match status" value="2"/>
</dbReference>
<dbReference type="PANTHER" id="PTHR43046:SF16">
    <property type="entry name" value="ADP-RIBOSE PYROPHOSPHATASE YJHB-RELATED"/>
    <property type="match status" value="1"/>
</dbReference>
<dbReference type="EMBL" id="BMOE01000008">
    <property type="protein sequence ID" value="GGJ80062.1"/>
    <property type="molecule type" value="Genomic_DNA"/>
</dbReference>
<dbReference type="PROSITE" id="PS00893">
    <property type="entry name" value="NUDIX_BOX"/>
    <property type="match status" value="2"/>
</dbReference>
<comment type="cofactor">
    <cofactor evidence="1">
        <name>Mg(2+)</name>
        <dbReference type="ChEBI" id="CHEBI:18420"/>
    </cofactor>
</comment>
<dbReference type="SUPFAM" id="SSF55811">
    <property type="entry name" value="Nudix"/>
    <property type="match status" value="2"/>
</dbReference>
<dbReference type="Proteomes" id="UP000635726">
    <property type="component" value="Unassembled WGS sequence"/>
</dbReference>
<evidence type="ECO:0000256" key="1">
    <source>
        <dbReference type="ARBA" id="ARBA00001946"/>
    </source>
</evidence>